<organism evidence="4 5">
    <name type="scientific">Pleuronectes platessa</name>
    <name type="common">European plaice</name>
    <dbReference type="NCBI Taxonomy" id="8262"/>
    <lineage>
        <taxon>Eukaryota</taxon>
        <taxon>Metazoa</taxon>
        <taxon>Chordata</taxon>
        <taxon>Craniata</taxon>
        <taxon>Vertebrata</taxon>
        <taxon>Euteleostomi</taxon>
        <taxon>Actinopterygii</taxon>
        <taxon>Neopterygii</taxon>
        <taxon>Teleostei</taxon>
        <taxon>Neoteleostei</taxon>
        <taxon>Acanthomorphata</taxon>
        <taxon>Carangaria</taxon>
        <taxon>Pleuronectiformes</taxon>
        <taxon>Pleuronectoidei</taxon>
        <taxon>Pleuronectidae</taxon>
        <taxon>Pleuronectes</taxon>
    </lineage>
</organism>
<evidence type="ECO:0000259" key="3">
    <source>
        <dbReference type="Pfam" id="PF25473"/>
    </source>
</evidence>
<feature type="compositionally biased region" description="Basic and acidic residues" evidence="1">
    <location>
        <begin position="62"/>
        <end position="73"/>
    </location>
</feature>
<evidence type="ECO:0000256" key="2">
    <source>
        <dbReference type="SAM" id="SignalP"/>
    </source>
</evidence>
<feature type="region of interest" description="Disordered" evidence="1">
    <location>
        <begin position="105"/>
        <end position="140"/>
    </location>
</feature>
<dbReference type="PANTHER" id="PTHR21845">
    <property type="entry name" value="TRANSMEMBRANE ANCHOR PROTEIN 1"/>
    <property type="match status" value="1"/>
</dbReference>
<accession>A0A9N7V062</accession>
<dbReference type="PANTHER" id="PTHR21845:SF2">
    <property type="entry name" value="MATRIX-REMODELING-ASSOCIATED PROTEIN 7"/>
    <property type="match status" value="1"/>
</dbReference>
<feature type="region of interest" description="Disordered" evidence="1">
    <location>
        <begin position="44"/>
        <end position="75"/>
    </location>
</feature>
<dbReference type="Proteomes" id="UP001153269">
    <property type="component" value="Unassembled WGS sequence"/>
</dbReference>
<evidence type="ECO:0000256" key="1">
    <source>
        <dbReference type="SAM" id="MobiDB-lite"/>
    </source>
</evidence>
<proteinExistence type="predicted"/>
<dbReference type="EMBL" id="CADEAL010002669">
    <property type="protein sequence ID" value="CAB1441587.1"/>
    <property type="molecule type" value="Genomic_DNA"/>
</dbReference>
<evidence type="ECO:0000313" key="5">
    <source>
        <dbReference type="Proteomes" id="UP001153269"/>
    </source>
</evidence>
<name>A0A9N7V062_PLEPL</name>
<dbReference type="InterPro" id="IPR026622">
    <property type="entry name" value="Mxra7"/>
</dbReference>
<dbReference type="InterPro" id="IPR057534">
    <property type="entry name" value="MXRA7_helical"/>
</dbReference>
<gene>
    <name evidence="4" type="ORF">PLEPLA_LOCUS29350</name>
</gene>
<dbReference type="AlphaFoldDB" id="A0A9N7V062"/>
<keyword evidence="2" id="KW-0732">Signal</keyword>
<comment type="caution">
    <text evidence="4">The sequence shown here is derived from an EMBL/GenBank/DDBJ whole genome shotgun (WGS) entry which is preliminary data.</text>
</comment>
<sequence length="246" mass="27243">MDLTFLLSAIIFTLLAVVVGTSLFGGSSPVADFANARAYFGHRGEGATGGPEPPEPKQNGHAPEKKKQKKAEEDWCEISGSSHDHWDVVKCVESEQAHPQLLVEELEPAEHSSSTRSSLSTPRPDSRNTSLDVDSSSEASWGRRSYIGLSEKELLKCAFSYPQTEGATESPGTNDKMESNDSLKYIPGKSRSHHLQKMMSTEELEEEQKVQREQLAAIFHLLKDNQETFGEVSEGDMEDQLRLYSI</sequence>
<feature type="compositionally biased region" description="Polar residues" evidence="1">
    <location>
        <begin position="128"/>
        <end position="139"/>
    </location>
</feature>
<feature type="signal peptide" evidence="2">
    <location>
        <begin position="1"/>
        <end position="20"/>
    </location>
</feature>
<keyword evidence="5" id="KW-1185">Reference proteome</keyword>
<protein>
    <recommendedName>
        <fullName evidence="3">Matrix-remodeling-associated protein 7 helical domain-containing protein</fullName>
    </recommendedName>
</protein>
<evidence type="ECO:0000313" key="4">
    <source>
        <dbReference type="EMBL" id="CAB1441587.1"/>
    </source>
</evidence>
<dbReference type="Pfam" id="PF25473">
    <property type="entry name" value="MXRA7_helical"/>
    <property type="match status" value="1"/>
</dbReference>
<reference evidence="4" key="1">
    <citation type="submission" date="2020-03" db="EMBL/GenBank/DDBJ databases">
        <authorList>
            <person name="Weist P."/>
        </authorList>
    </citation>
    <scope>NUCLEOTIDE SEQUENCE</scope>
</reference>
<feature type="compositionally biased region" description="Low complexity" evidence="1">
    <location>
        <begin position="112"/>
        <end position="123"/>
    </location>
</feature>
<feature type="domain" description="Matrix-remodeling-associated protein 7 helical" evidence="3">
    <location>
        <begin position="184"/>
        <end position="245"/>
    </location>
</feature>
<feature type="chain" id="PRO_5040309464" description="Matrix-remodeling-associated protein 7 helical domain-containing protein" evidence="2">
    <location>
        <begin position="21"/>
        <end position="246"/>
    </location>
</feature>